<dbReference type="KEGG" id="ehn:H9Q80_18090"/>
<name>A0A7G9GMU4_9FIRM</name>
<feature type="transmembrane region" description="Helical" evidence="1">
    <location>
        <begin position="139"/>
        <end position="168"/>
    </location>
</feature>
<protein>
    <submittedName>
        <fullName evidence="2">Zf-HC2 domain-containing protein</fullName>
    </submittedName>
</protein>
<evidence type="ECO:0000256" key="1">
    <source>
        <dbReference type="SAM" id="Phobius"/>
    </source>
</evidence>
<evidence type="ECO:0000313" key="2">
    <source>
        <dbReference type="EMBL" id="QNM12126.1"/>
    </source>
</evidence>
<organism evidence="2 3">
    <name type="scientific">[Eubacterium] hominis</name>
    <dbReference type="NCBI Taxonomy" id="2764325"/>
    <lineage>
        <taxon>Bacteria</taxon>
        <taxon>Bacillati</taxon>
        <taxon>Bacillota</taxon>
        <taxon>Erysipelotrichia</taxon>
        <taxon>Erysipelotrichales</taxon>
        <taxon>Erysipelotrichaceae</taxon>
        <taxon>Amedibacillus</taxon>
    </lineage>
</organism>
<keyword evidence="1" id="KW-0812">Transmembrane</keyword>
<dbReference type="RefSeq" id="WP_158552339.1">
    <property type="nucleotide sequence ID" value="NZ_CP060636.1"/>
</dbReference>
<accession>A0A7G9GMU4</accession>
<feature type="transmembrane region" description="Helical" evidence="1">
    <location>
        <begin position="113"/>
        <end position="133"/>
    </location>
</feature>
<keyword evidence="1" id="KW-1133">Transmembrane helix</keyword>
<dbReference type="Proteomes" id="UP000515856">
    <property type="component" value="Chromosome"/>
</dbReference>
<sequence length="173" mass="20053">MNKLPCEVVMDLIPLIKDHVASKESEELVRAHIRECDNCRQYYELLEDTSFDDQKVIETIRHKRNLYLTFILLAGVITGYQLSLSYYMFINVWIMPVIGILCHMIKPVKTYRLALICAAVFTVLSLFGTLLQYGIDDGMILSTLAIFILMFVLIMIGKLLAMLLHYAWKGRWK</sequence>
<gene>
    <name evidence="2" type="ORF">H9Q80_18090</name>
</gene>
<proteinExistence type="predicted"/>
<keyword evidence="1" id="KW-0472">Membrane</keyword>
<keyword evidence="3" id="KW-1185">Reference proteome</keyword>
<dbReference type="EMBL" id="CP060636">
    <property type="protein sequence ID" value="QNM12126.1"/>
    <property type="molecule type" value="Genomic_DNA"/>
</dbReference>
<evidence type="ECO:0000313" key="3">
    <source>
        <dbReference type="Proteomes" id="UP000515856"/>
    </source>
</evidence>
<dbReference type="AlphaFoldDB" id="A0A7G9GMU4"/>
<reference evidence="2 3" key="1">
    <citation type="submission" date="2020-08" db="EMBL/GenBank/DDBJ databases">
        <authorList>
            <person name="Liu C."/>
            <person name="Sun Q."/>
        </authorList>
    </citation>
    <scope>NUCLEOTIDE SEQUENCE [LARGE SCALE GENOMIC DNA]</scope>
    <source>
        <strain evidence="2 3">NSJ-61</strain>
    </source>
</reference>
<feature type="transmembrane region" description="Helical" evidence="1">
    <location>
        <begin position="88"/>
        <end position="106"/>
    </location>
</feature>
<feature type="transmembrane region" description="Helical" evidence="1">
    <location>
        <begin position="65"/>
        <end position="82"/>
    </location>
</feature>